<comment type="similarity">
    <text evidence="1">Belongs to the ParB family.</text>
</comment>
<dbReference type="GO" id="GO:0007059">
    <property type="term" value="P:chromosome segregation"/>
    <property type="evidence" value="ECO:0007669"/>
    <property type="project" value="TreeGrafter"/>
</dbReference>
<dbReference type="InterPro" id="IPR004437">
    <property type="entry name" value="ParB/RepB/Spo0J"/>
</dbReference>
<protein>
    <submittedName>
        <fullName evidence="4">ParB/RepB/Spo0J family partition protein</fullName>
    </submittedName>
</protein>
<dbReference type="SUPFAM" id="SSF109709">
    <property type="entry name" value="KorB DNA-binding domain-like"/>
    <property type="match status" value="1"/>
</dbReference>
<sequence>MASKRPLPAYQISNVRLLDDLTAANNQTVKVDMIQLPIKQPRRYFDPQKMQQLVQSIQEHGILEPLLVRPLANGQYELIAGERRFRAAQILELDAVPIIIKDVTDKEAIQIALVENLQREDLNPVEETEAILELLSLSLDIEISDITSTLNQSANAKKRGLELTDNVTRQLEAIESLLANVGRFNAESFRTNRLPLLNMPDDVLETLRQGKLEFTKARAIARIRDEGQRQELLEESIAQNLSLSQIKARIAAFKSVKDAIATEPSLKDLMSNTFTAMKKSKVWDNPKKTKKLAKLLAEIETLIQDE</sequence>
<dbReference type="EMBL" id="JACJPY010000128">
    <property type="protein sequence ID" value="MBD2152654.1"/>
    <property type="molecule type" value="Genomic_DNA"/>
</dbReference>
<dbReference type="Proteomes" id="UP000631421">
    <property type="component" value="Unassembled WGS sequence"/>
</dbReference>
<evidence type="ECO:0000256" key="2">
    <source>
        <dbReference type="ARBA" id="ARBA00023125"/>
    </source>
</evidence>
<dbReference type="AlphaFoldDB" id="A0A926UX50"/>
<dbReference type="InterPro" id="IPR036086">
    <property type="entry name" value="ParB/Sulfiredoxin_sf"/>
</dbReference>
<keyword evidence="2" id="KW-0238">DNA-binding</keyword>
<evidence type="ECO:0000259" key="3">
    <source>
        <dbReference type="SMART" id="SM00470"/>
    </source>
</evidence>
<dbReference type="InterPro" id="IPR003115">
    <property type="entry name" value="ParB_N"/>
</dbReference>
<dbReference type="FunFam" id="3.90.1530.30:FF:000001">
    <property type="entry name" value="Chromosome partitioning protein ParB"/>
    <property type="match status" value="1"/>
</dbReference>
<evidence type="ECO:0000313" key="5">
    <source>
        <dbReference type="Proteomes" id="UP000631421"/>
    </source>
</evidence>
<dbReference type="Gene3D" id="3.90.1530.30">
    <property type="match status" value="1"/>
</dbReference>
<dbReference type="PANTHER" id="PTHR33375">
    <property type="entry name" value="CHROMOSOME-PARTITIONING PROTEIN PARB-RELATED"/>
    <property type="match status" value="1"/>
</dbReference>
<dbReference type="NCBIfam" id="TIGR00180">
    <property type="entry name" value="parB_part"/>
    <property type="match status" value="1"/>
</dbReference>
<dbReference type="SUPFAM" id="SSF110849">
    <property type="entry name" value="ParB/Sulfiredoxin"/>
    <property type="match status" value="1"/>
</dbReference>
<accession>A0A926UX50</accession>
<dbReference type="PANTHER" id="PTHR33375:SF7">
    <property type="entry name" value="CHROMOSOME 2-PARTITIONING PROTEIN PARB-RELATED"/>
    <property type="match status" value="1"/>
</dbReference>
<dbReference type="SMART" id="SM00470">
    <property type="entry name" value="ParB"/>
    <property type="match status" value="1"/>
</dbReference>
<organism evidence="4 5">
    <name type="scientific">Pseudanabaena cinerea FACHB-1277</name>
    <dbReference type="NCBI Taxonomy" id="2949581"/>
    <lineage>
        <taxon>Bacteria</taxon>
        <taxon>Bacillati</taxon>
        <taxon>Cyanobacteriota</taxon>
        <taxon>Cyanophyceae</taxon>
        <taxon>Pseudanabaenales</taxon>
        <taxon>Pseudanabaenaceae</taxon>
        <taxon>Pseudanabaena</taxon>
        <taxon>Pseudanabaena cinerea</taxon>
    </lineage>
</organism>
<reference evidence="4" key="1">
    <citation type="journal article" date="2015" name="ISME J.">
        <title>Draft Genome Sequence of Streptomyces incarnatus NRRL8089, which Produces the Nucleoside Antibiotic Sinefungin.</title>
        <authorList>
            <person name="Oshima K."/>
            <person name="Hattori M."/>
            <person name="Shimizu H."/>
            <person name="Fukuda K."/>
            <person name="Nemoto M."/>
            <person name="Inagaki K."/>
            <person name="Tamura T."/>
        </authorList>
    </citation>
    <scope>NUCLEOTIDE SEQUENCE</scope>
    <source>
        <strain evidence="4">FACHB-1277</strain>
    </source>
</reference>
<dbReference type="GO" id="GO:0005694">
    <property type="term" value="C:chromosome"/>
    <property type="evidence" value="ECO:0007669"/>
    <property type="project" value="TreeGrafter"/>
</dbReference>
<evidence type="ECO:0000313" key="4">
    <source>
        <dbReference type="EMBL" id="MBD2152654.1"/>
    </source>
</evidence>
<reference evidence="4" key="2">
    <citation type="submission" date="2020-08" db="EMBL/GenBank/DDBJ databases">
        <authorList>
            <person name="Chen M."/>
            <person name="Teng W."/>
            <person name="Zhao L."/>
            <person name="Hu C."/>
            <person name="Zhou Y."/>
            <person name="Han B."/>
            <person name="Song L."/>
            <person name="Shu W."/>
        </authorList>
    </citation>
    <scope>NUCLEOTIDE SEQUENCE</scope>
    <source>
        <strain evidence="4">FACHB-1277</strain>
    </source>
</reference>
<keyword evidence="5" id="KW-1185">Reference proteome</keyword>
<dbReference type="Pfam" id="PF17762">
    <property type="entry name" value="HTH_ParB"/>
    <property type="match status" value="1"/>
</dbReference>
<dbReference type="CDD" id="cd16393">
    <property type="entry name" value="SPO0J_N"/>
    <property type="match status" value="1"/>
</dbReference>
<comment type="caution">
    <text evidence="4">The sequence shown here is derived from an EMBL/GenBank/DDBJ whole genome shotgun (WGS) entry which is preliminary data.</text>
</comment>
<feature type="domain" description="ParB-like N-terminal" evidence="3">
    <location>
        <begin position="27"/>
        <end position="117"/>
    </location>
</feature>
<dbReference type="Pfam" id="PF02195">
    <property type="entry name" value="ParB_N"/>
    <property type="match status" value="1"/>
</dbReference>
<dbReference type="Gene3D" id="1.10.10.2830">
    <property type="match status" value="1"/>
</dbReference>
<dbReference type="InterPro" id="IPR041468">
    <property type="entry name" value="HTH_ParB/Spo0J"/>
</dbReference>
<proteinExistence type="inferred from homology"/>
<name>A0A926UX50_9CYAN</name>
<gene>
    <name evidence="4" type="ORF">H6F44_21395</name>
</gene>
<evidence type="ECO:0000256" key="1">
    <source>
        <dbReference type="ARBA" id="ARBA00006295"/>
    </source>
</evidence>
<dbReference type="GO" id="GO:0003677">
    <property type="term" value="F:DNA binding"/>
    <property type="evidence" value="ECO:0007669"/>
    <property type="project" value="UniProtKB-KW"/>
</dbReference>
<dbReference type="RefSeq" id="WP_190353119.1">
    <property type="nucleotide sequence ID" value="NZ_JACJPY010000128.1"/>
</dbReference>
<dbReference type="InterPro" id="IPR050336">
    <property type="entry name" value="Chromosome_partition/occlusion"/>
</dbReference>